<dbReference type="PANTHER" id="PTHR42929:SF1">
    <property type="entry name" value="INNER MEMBRANE ABC TRANSPORTER PERMEASE PROTEIN YDCU-RELATED"/>
    <property type="match status" value="1"/>
</dbReference>
<evidence type="ECO:0000313" key="10">
    <source>
        <dbReference type="EMBL" id="MDQ0419579.1"/>
    </source>
</evidence>
<evidence type="ECO:0000256" key="1">
    <source>
        <dbReference type="ARBA" id="ARBA00004651"/>
    </source>
</evidence>
<feature type="transmembrane region" description="Helical" evidence="8">
    <location>
        <begin position="88"/>
        <end position="115"/>
    </location>
</feature>
<dbReference type="PROSITE" id="PS50928">
    <property type="entry name" value="ABC_TM1"/>
    <property type="match status" value="1"/>
</dbReference>
<accession>A0ABU0G2L6</accession>
<evidence type="ECO:0000256" key="5">
    <source>
        <dbReference type="ARBA" id="ARBA00022692"/>
    </source>
</evidence>
<proteinExistence type="inferred from homology"/>
<keyword evidence="7 8" id="KW-0472">Membrane</keyword>
<evidence type="ECO:0000259" key="9">
    <source>
        <dbReference type="PROSITE" id="PS50928"/>
    </source>
</evidence>
<dbReference type="RefSeq" id="WP_307369199.1">
    <property type="nucleotide sequence ID" value="NZ_JAUSUW010000001.1"/>
</dbReference>
<evidence type="ECO:0000256" key="4">
    <source>
        <dbReference type="ARBA" id="ARBA00022475"/>
    </source>
</evidence>
<keyword evidence="5 8" id="KW-0812">Transmembrane</keyword>
<feature type="transmembrane region" description="Helical" evidence="8">
    <location>
        <begin position="37"/>
        <end position="64"/>
    </location>
</feature>
<comment type="caution">
    <text evidence="10">The sequence shown here is derived from an EMBL/GenBank/DDBJ whole genome shotgun (WGS) entry which is preliminary data.</text>
</comment>
<feature type="transmembrane region" description="Helical" evidence="8">
    <location>
        <begin position="172"/>
        <end position="197"/>
    </location>
</feature>
<feature type="domain" description="ABC transmembrane type-1" evidence="9">
    <location>
        <begin position="92"/>
        <end position="297"/>
    </location>
</feature>
<keyword evidence="3" id="KW-0813">Transport</keyword>
<organism evidence="10 11">
    <name type="scientific">Peteryoungia aggregata LMG 23059</name>
    <dbReference type="NCBI Taxonomy" id="1368425"/>
    <lineage>
        <taxon>Bacteria</taxon>
        <taxon>Pseudomonadati</taxon>
        <taxon>Pseudomonadota</taxon>
        <taxon>Alphaproteobacteria</taxon>
        <taxon>Hyphomicrobiales</taxon>
        <taxon>Rhizobiaceae</taxon>
        <taxon>Peteryoungia</taxon>
    </lineage>
</organism>
<dbReference type="Proteomes" id="UP001238496">
    <property type="component" value="Unassembled WGS sequence"/>
</dbReference>
<comment type="subcellular location">
    <subcellularLocation>
        <location evidence="1">Cell membrane</location>
        <topology evidence="1">Multi-pass membrane protein</topology>
    </subcellularLocation>
</comment>
<gene>
    <name evidence="10" type="ORF">J2045_000589</name>
</gene>
<comment type="similarity">
    <text evidence="2">Belongs to the binding-protein-dependent transport system permease family. CysTW subfamily.</text>
</comment>
<dbReference type="Gene3D" id="1.10.3720.10">
    <property type="entry name" value="MetI-like"/>
    <property type="match status" value="1"/>
</dbReference>
<dbReference type="EMBL" id="JAUSUW010000001">
    <property type="protein sequence ID" value="MDQ0419579.1"/>
    <property type="molecule type" value="Genomic_DNA"/>
</dbReference>
<protein>
    <submittedName>
        <fullName evidence="10">Spermidine/putrescine transport system permease protein</fullName>
    </submittedName>
</protein>
<reference evidence="10 11" key="1">
    <citation type="submission" date="2023-07" db="EMBL/GenBank/DDBJ databases">
        <title>Genomic Encyclopedia of Type Strains, Phase IV (KMG-IV): sequencing the most valuable type-strain genomes for metagenomic binning, comparative biology and taxonomic classification.</title>
        <authorList>
            <person name="Goeker M."/>
        </authorList>
    </citation>
    <scope>NUCLEOTIDE SEQUENCE [LARGE SCALE GENOMIC DNA]</scope>
    <source>
        <strain evidence="10 11">DSM 1111</strain>
    </source>
</reference>
<evidence type="ECO:0000313" key="11">
    <source>
        <dbReference type="Proteomes" id="UP001238496"/>
    </source>
</evidence>
<evidence type="ECO:0000256" key="7">
    <source>
        <dbReference type="ARBA" id="ARBA00023136"/>
    </source>
</evidence>
<dbReference type="CDD" id="cd06261">
    <property type="entry name" value="TM_PBP2"/>
    <property type="match status" value="1"/>
</dbReference>
<evidence type="ECO:0000256" key="2">
    <source>
        <dbReference type="ARBA" id="ARBA00007069"/>
    </source>
</evidence>
<feature type="transmembrane region" description="Helical" evidence="8">
    <location>
        <begin position="226"/>
        <end position="248"/>
    </location>
</feature>
<name>A0ABU0G2L6_9HYPH</name>
<keyword evidence="6 8" id="KW-1133">Transmembrane helix</keyword>
<feature type="transmembrane region" description="Helical" evidence="8">
    <location>
        <begin position="280"/>
        <end position="298"/>
    </location>
</feature>
<dbReference type="PANTHER" id="PTHR42929">
    <property type="entry name" value="INNER MEMBRANE ABC TRANSPORTER PERMEASE PROTEIN YDCU-RELATED-RELATED"/>
    <property type="match status" value="1"/>
</dbReference>
<evidence type="ECO:0000256" key="3">
    <source>
        <dbReference type="ARBA" id="ARBA00022448"/>
    </source>
</evidence>
<sequence length="311" mass="33853">MTDASETLSHNAALPRRVSRTEAWRVRLGRGMMKPGFLAALPVGLLLLFGFLGPLLLVFVFAFMPPQTFSVLQMPTLENFRTIFADSYYLSFVASLQLAASTVAILLVICYPLAIAMVRVFTRKAGILALVLAAPLFVADNLRLMGWMLFLVKGGVVSGTLQTYFGIPVDSMLYTFSATLFGLVYINLPMMLFPMILGVSMVPTQMREAAFDLGASRWQVMKEVDIPLAMPGIMIGALITFILAAGAITEAKVLGGTAVVMIAQDIQKEFTFAQNWPKGSALSMLMIVLAGSLALAMFKRVDLDTIFGRKG</sequence>
<evidence type="ECO:0000256" key="6">
    <source>
        <dbReference type="ARBA" id="ARBA00022989"/>
    </source>
</evidence>
<dbReference type="SUPFAM" id="SSF161098">
    <property type="entry name" value="MetI-like"/>
    <property type="match status" value="1"/>
</dbReference>
<evidence type="ECO:0000256" key="8">
    <source>
        <dbReference type="SAM" id="Phobius"/>
    </source>
</evidence>
<keyword evidence="11" id="KW-1185">Reference proteome</keyword>
<feature type="transmembrane region" description="Helical" evidence="8">
    <location>
        <begin position="127"/>
        <end position="152"/>
    </location>
</feature>
<keyword evidence="4" id="KW-1003">Cell membrane</keyword>
<dbReference type="InterPro" id="IPR035906">
    <property type="entry name" value="MetI-like_sf"/>
</dbReference>
<dbReference type="InterPro" id="IPR000515">
    <property type="entry name" value="MetI-like"/>
</dbReference>